<dbReference type="EMBL" id="MLQS01000020">
    <property type="protein sequence ID" value="OIJ19165.1"/>
    <property type="molecule type" value="Genomic_DNA"/>
</dbReference>
<sequence length="192" mass="22851">MRQFIFMTIVSIIILSGCNTDKEIKPIKEESIDFDIDTAIEMIKVKEELIIQLSMMKTVSSNEYDELEKVFTEEFGEHARMFLEMFIILGSEKETESGSYLVQETLYPTVFHKGIMITDAVIYKSYYENEFFNETYLTITQEYTGDDIELEGWKREYVFTENEDREWEIHTFSREMNFVGGEFSMQYLDFEE</sequence>
<dbReference type="PROSITE" id="PS51257">
    <property type="entry name" value="PROKAR_LIPOPROTEIN"/>
    <property type="match status" value="1"/>
</dbReference>
<evidence type="ECO:0000313" key="2">
    <source>
        <dbReference type="Proteomes" id="UP000180057"/>
    </source>
</evidence>
<dbReference type="RefSeq" id="WP_071390365.1">
    <property type="nucleotide sequence ID" value="NZ_MLQS01000020.1"/>
</dbReference>
<evidence type="ECO:0000313" key="1">
    <source>
        <dbReference type="EMBL" id="OIJ19165.1"/>
    </source>
</evidence>
<reference evidence="1 2" key="1">
    <citation type="submission" date="2016-10" db="EMBL/GenBank/DDBJ databases">
        <title>Draft genome sequences of four alkaliphilic bacteria belonging to the Anaerobacillus genus.</title>
        <authorList>
            <person name="Bassil N.M."/>
            <person name="Lloyd J.R."/>
        </authorList>
    </citation>
    <scope>NUCLEOTIDE SEQUENCE [LARGE SCALE GENOMIC DNA]</scope>
    <source>
        <strain evidence="1 2">DSM 22531</strain>
    </source>
</reference>
<keyword evidence="2" id="KW-1185">Reference proteome</keyword>
<dbReference type="OrthoDB" id="2591664at2"/>
<protein>
    <submittedName>
        <fullName evidence="1">Uncharacterized protein</fullName>
    </submittedName>
</protein>
<proteinExistence type="predicted"/>
<organism evidence="1 2">
    <name type="scientific">Anaerobacillus alkalidiazotrophicus</name>
    <dbReference type="NCBI Taxonomy" id="472963"/>
    <lineage>
        <taxon>Bacteria</taxon>
        <taxon>Bacillati</taxon>
        <taxon>Bacillota</taxon>
        <taxon>Bacilli</taxon>
        <taxon>Bacillales</taxon>
        <taxon>Bacillaceae</taxon>
        <taxon>Anaerobacillus</taxon>
    </lineage>
</organism>
<gene>
    <name evidence="1" type="ORF">BKP45_14250</name>
</gene>
<comment type="caution">
    <text evidence="1">The sequence shown here is derived from an EMBL/GenBank/DDBJ whole genome shotgun (WGS) entry which is preliminary data.</text>
</comment>
<accession>A0A1S2M690</accession>
<dbReference type="AlphaFoldDB" id="A0A1S2M690"/>
<name>A0A1S2M690_9BACI</name>
<dbReference type="Proteomes" id="UP000180057">
    <property type="component" value="Unassembled WGS sequence"/>
</dbReference>